<dbReference type="Proteomes" id="UP000298327">
    <property type="component" value="Unassembled WGS sequence"/>
</dbReference>
<sequence>MIKPDPALRQLFLDINRAKVRVWALTNAYRPSAYQHAERVLRILNLDDQVEGVIYCDYAKPNFVCKPELQFYLDAMEKANVQDPEKCFFVDDNQGNIDGARKLGWGRCVHFCESGLEAMEGGKIKKLGEAHAEGYVQGDTNVAVISNLQQLRDVWSDIFEK</sequence>
<protein>
    <recommendedName>
        <fullName evidence="3">Pyrimidine 5-nucleotidase</fullName>
    </recommendedName>
</protein>
<dbReference type="PANTHER" id="PTHR47438:SF1">
    <property type="entry name" value="PHOSPHATE METABOLISM PROTEIN 8-RELATED"/>
    <property type="match status" value="1"/>
</dbReference>
<dbReference type="GO" id="GO:0009166">
    <property type="term" value="P:nucleotide catabolic process"/>
    <property type="evidence" value="ECO:0007669"/>
    <property type="project" value="TreeGrafter"/>
</dbReference>
<dbReference type="AlphaFoldDB" id="A0A4Y9YB02"/>
<gene>
    <name evidence="1" type="ORF">EVG20_g8308</name>
</gene>
<evidence type="ECO:0000313" key="1">
    <source>
        <dbReference type="EMBL" id="TFY58039.1"/>
    </source>
</evidence>
<dbReference type="GO" id="GO:0006206">
    <property type="term" value="P:pyrimidine nucleobase metabolic process"/>
    <property type="evidence" value="ECO:0007669"/>
    <property type="project" value="TreeGrafter"/>
</dbReference>
<accession>A0A4Y9YB02</accession>
<organism evidence="1 2">
    <name type="scientific">Dentipellis fragilis</name>
    <dbReference type="NCBI Taxonomy" id="205917"/>
    <lineage>
        <taxon>Eukaryota</taxon>
        <taxon>Fungi</taxon>
        <taxon>Dikarya</taxon>
        <taxon>Basidiomycota</taxon>
        <taxon>Agaricomycotina</taxon>
        <taxon>Agaricomycetes</taxon>
        <taxon>Russulales</taxon>
        <taxon>Hericiaceae</taxon>
        <taxon>Dentipellis</taxon>
    </lineage>
</organism>
<keyword evidence="2" id="KW-1185">Reference proteome</keyword>
<evidence type="ECO:0008006" key="3">
    <source>
        <dbReference type="Google" id="ProtNLM"/>
    </source>
</evidence>
<dbReference type="InterPro" id="IPR052791">
    <property type="entry name" value="SSM1_domain"/>
</dbReference>
<dbReference type="PANTHER" id="PTHR47438">
    <property type="entry name" value="PHOSPHATE METABOLISM PROTEIN 8-RELATED"/>
    <property type="match status" value="1"/>
</dbReference>
<reference evidence="1 2" key="1">
    <citation type="submission" date="2019-02" db="EMBL/GenBank/DDBJ databases">
        <title>Genome sequencing of the rare red list fungi Dentipellis fragilis.</title>
        <authorList>
            <person name="Buettner E."/>
            <person name="Kellner H."/>
        </authorList>
    </citation>
    <scope>NUCLEOTIDE SEQUENCE [LARGE SCALE GENOMIC DNA]</scope>
    <source>
        <strain evidence="1 2">DSM 105465</strain>
    </source>
</reference>
<evidence type="ECO:0000313" key="2">
    <source>
        <dbReference type="Proteomes" id="UP000298327"/>
    </source>
</evidence>
<dbReference type="EMBL" id="SEOQ01000707">
    <property type="protein sequence ID" value="TFY58039.1"/>
    <property type="molecule type" value="Genomic_DNA"/>
</dbReference>
<dbReference type="STRING" id="205917.A0A4Y9YB02"/>
<dbReference type="OrthoDB" id="1065058at2759"/>
<dbReference type="SUPFAM" id="SSF56784">
    <property type="entry name" value="HAD-like"/>
    <property type="match status" value="1"/>
</dbReference>
<dbReference type="InterPro" id="IPR023214">
    <property type="entry name" value="HAD_sf"/>
</dbReference>
<proteinExistence type="predicted"/>
<dbReference type="Gene3D" id="3.40.50.1000">
    <property type="entry name" value="HAD superfamily/HAD-like"/>
    <property type="match status" value="1"/>
</dbReference>
<dbReference type="Pfam" id="PF00702">
    <property type="entry name" value="Hydrolase"/>
    <property type="match status" value="1"/>
</dbReference>
<comment type="caution">
    <text evidence="1">The sequence shown here is derived from an EMBL/GenBank/DDBJ whole genome shotgun (WGS) entry which is preliminary data.</text>
</comment>
<dbReference type="InterPro" id="IPR006439">
    <property type="entry name" value="HAD-SF_hydro_IA"/>
</dbReference>
<name>A0A4Y9YB02_9AGAM</name>
<dbReference type="GO" id="GO:0008252">
    <property type="term" value="F:nucleotidase activity"/>
    <property type="evidence" value="ECO:0007669"/>
    <property type="project" value="TreeGrafter"/>
</dbReference>
<dbReference type="InterPro" id="IPR036412">
    <property type="entry name" value="HAD-like_sf"/>
</dbReference>
<dbReference type="NCBIfam" id="TIGR01509">
    <property type="entry name" value="HAD-SF-IA-v3"/>
    <property type="match status" value="1"/>
</dbReference>